<dbReference type="EMBL" id="AP008931">
    <property type="protein sequence ID" value="BAE46124.1"/>
    <property type="molecule type" value="Genomic_DNA"/>
</dbReference>
<protein>
    <submittedName>
        <fullName evidence="2">Putative transposase</fullName>
    </submittedName>
</protein>
<dbReference type="SUPFAM" id="SSF53098">
    <property type="entry name" value="Ribonuclease H-like"/>
    <property type="match status" value="1"/>
</dbReference>
<dbReference type="AlphaFoldDB" id="Q3L9I9"/>
<proteinExistence type="predicted"/>
<accession>Q3L9I9</accession>
<geneLocation type="plasmid" evidence="2 3">
    <name>pREL1</name>
</geneLocation>
<evidence type="ECO:0000313" key="3">
    <source>
        <dbReference type="Proteomes" id="UP000002204"/>
    </source>
</evidence>
<name>Q3L9I9_RHOE4</name>
<evidence type="ECO:0000256" key="1">
    <source>
        <dbReference type="SAM" id="MobiDB-lite"/>
    </source>
</evidence>
<feature type="region of interest" description="Disordered" evidence="1">
    <location>
        <begin position="48"/>
        <end position="81"/>
    </location>
</feature>
<reference evidence="3" key="1">
    <citation type="submission" date="2005-03" db="EMBL/GenBank/DDBJ databases">
        <title>Comparison of the complete genome sequences of Rhodococcus erythropolis PR4 and Rhodococcus opacus B4.</title>
        <authorList>
            <person name="Takarada H."/>
            <person name="Sekine M."/>
            <person name="Hosoyama A."/>
            <person name="Yamada R."/>
            <person name="Fujisawa T."/>
            <person name="Omata S."/>
            <person name="Shimizu A."/>
            <person name="Tsukatani N."/>
            <person name="Tanikawa S."/>
            <person name="Fujita N."/>
            <person name="Harayama S."/>
        </authorList>
    </citation>
    <scope>NUCLEOTIDE SEQUENCE [LARGE SCALE GENOMIC DNA]</scope>
    <source>
        <strain evidence="3">PR4 / NBRC 100887</strain>
        <plasmid evidence="3">pREL1</plasmid>
    </source>
</reference>
<gene>
    <name evidence="2" type="ordered locus">RER_pREL1-01810</name>
</gene>
<dbReference type="KEGG" id="rer:RER_pREL1-01810"/>
<sequence length="81" mass="8914">MERGVHVLWAFTRRAHDSGLVPSMGSIGDCYDNAVIESFWGRMQTELLNRKRGKRGSNRPTRSSTSRSSTTGRVGTVPSGC</sequence>
<keyword evidence="2" id="KW-0614">Plasmid</keyword>
<organism evidence="2 3">
    <name type="scientific">Rhodococcus erythropolis (strain PR4 / NBRC 100887)</name>
    <dbReference type="NCBI Taxonomy" id="234621"/>
    <lineage>
        <taxon>Bacteria</taxon>
        <taxon>Bacillati</taxon>
        <taxon>Actinomycetota</taxon>
        <taxon>Actinomycetes</taxon>
        <taxon>Mycobacteriales</taxon>
        <taxon>Nocardiaceae</taxon>
        <taxon>Rhodococcus</taxon>
        <taxon>Rhodococcus erythropolis group</taxon>
    </lineage>
</organism>
<evidence type="ECO:0000313" key="2">
    <source>
        <dbReference type="EMBL" id="BAE46124.1"/>
    </source>
</evidence>
<reference evidence="2 3" key="2">
    <citation type="journal article" date="2006" name="Environ. Microbiol.">
        <title>Sequence analysis of three plasmids harboured in Rhodococcus erythropolis strain PR4.</title>
        <authorList>
            <person name="Sekine M."/>
            <person name="Tanikawa S."/>
            <person name="Omata S."/>
            <person name="Saito M."/>
            <person name="Fujisawa T."/>
            <person name="Tsukatani N."/>
            <person name="Tajima T."/>
            <person name="Sekigawa T."/>
            <person name="Kosugi H."/>
            <person name="Matsuo Y."/>
            <person name="Nishiko R."/>
            <person name="Imamura K."/>
            <person name="Ito M."/>
            <person name="Narita H."/>
            <person name="Tago S."/>
            <person name="Fujita N."/>
            <person name="Harayama S."/>
        </authorList>
    </citation>
    <scope>NUCLEOTIDE SEQUENCE [LARGE SCALE GENOMIC DNA]</scope>
    <source>
        <strain evidence="3">PR4 / NBRC 100887</strain>
        <plasmid evidence="2 3">pREL1</plasmid>
    </source>
</reference>
<dbReference type="InterPro" id="IPR012337">
    <property type="entry name" value="RNaseH-like_sf"/>
</dbReference>
<feature type="compositionally biased region" description="Low complexity" evidence="1">
    <location>
        <begin position="58"/>
        <end position="81"/>
    </location>
</feature>
<dbReference type="HOGENOM" id="CLU_2571545_0_0_11"/>
<dbReference type="Proteomes" id="UP000002204">
    <property type="component" value="Plasmid pREL1"/>
</dbReference>